<keyword evidence="2" id="KW-1185">Reference proteome</keyword>
<name>Q8TR97_METAC</name>
<evidence type="ECO:0000313" key="1">
    <source>
        <dbReference type="EMBL" id="AAM04702.1"/>
    </source>
</evidence>
<dbReference type="HOGENOM" id="CLU_1656854_0_0_2"/>
<reference evidence="1 2" key="1">
    <citation type="journal article" date="2002" name="Genome Res.">
        <title>The genome of Methanosarcina acetivorans reveals extensive metabolic and physiological diversity.</title>
        <authorList>
            <person name="Galagan J.E."/>
            <person name="Nusbaum C."/>
            <person name="Roy A."/>
            <person name="Endrizzi M.G."/>
            <person name="Macdonald P."/>
            <person name="FitzHugh W."/>
            <person name="Calvo S."/>
            <person name="Engels R."/>
            <person name="Smirnov S."/>
            <person name="Atnoor D."/>
            <person name="Brown A."/>
            <person name="Allen N."/>
            <person name="Naylor J."/>
            <person name="Stange-Thomann N."/>
            <person name="DeArellano K."/>
            <person name="Johnson R."/>
            <person name="Linton L."/>
            <person name="McEwan P."/>
            <person name="McKernan K."/>
            <person name="Talamas J."/>
            <person name="Tirrell A."/>
            <person name="Ye W."/>
            <person name="Zimmer A."/>
            <person name="Barber R.D."/>
            <person name="Cann I."/>
            <person name="Graham D.E."/>
            <person name="Grahame D.A."/>
            <person name="Guss A."/>
            <person name="Hedderich R."/>
            <person name="Ingram-Smith C."/>
            <person name="Kuettner C.H."/>
            <person name="Krzycki J.A."/>
            <person name="Leigh J.A."/>
            <person name="Li W."/>
            <person name="Liu J."/>
            <person name="Mukhopadhyay B."/>
            <person name="Reeve J.N."/>
            <person name="Smith K."/>
            <person name="Springer T.A."/>
            <person name="Umayam L.A."/>
            <person name="White O."/>
            <person name="White R.H."/>
            <person name="de Macario E.C."/>
            <person name="Ferry J.G."/>
            <person name="Jarrell K.F."/>
            <person name="Jing H."/>
            <person name="Macario A.J.L."/>
            <person name="Paulsen I."/>
            <person name="Pritchett M."/>
            <person name="Sowers K.R."/>
            <person name="Swanson R.V."/>
            <person name="Zinder S.H."/>
            <person name="Lander E."/>
            <person name="Metcalf W.W."/>
            <person name="Birren B."/>
        </authorList>
    </citation>
    <scope>NUCLEOTIDE SEQUENCE [LARGE SCALE GENOMIC DNA]</scope>
    <source>
        <strain evidence="2">ATCC 35395 / DSM 2834 / JCM 12185 / C2A</strain>
    </source>
</reference>
<accession>Q8TR97</accession>
<dbReference type="AlphaFoldDB" id="Q8TR97"/>
<dbReference type="Proteomes" id="UP000002487">
    <property type="component" value="Chromosome"/>
</dbReference>
<dbReference type="EnsemblBacteria" id="AAM04702">
    <property type="protein sequence ID" value="AAM04702"/>
    <property type="gene ID" value="MA_1283"/>
</dbReference>
<sequence>MGQMRKFYGKFSLLLLIIALLFLLYIITPVYVEGTVESKAINGRMSGNIVKGILSNMPYPGEPWILVEDKDFEQFFSPEDRNVFINDSLHELMDRKYVSIDYIVAIEVSSEDPLNDVGERETCAYLTDLEDFNRAKIGDKVLCKVSRFDIARIEEITVL</sequence>
<dbReference type="InParanoid" id="Q8TR97"/>
<dbReference type="KEGG" id="mac:MA_1283"/>
<gene>
    <name evidence="1" type="ordered locus">MA_1283</name>
</gene>
<organism evidence="1 2">
    <name type="scientific">Methanosarcina acetivorans (strain ATCC 35395 / DSM 2834 / JCM 12185 / C2A)</name>
    <dbReference type="NCBI Taxonomy" id="188937"/>
    <lineage>
        <taxon>Archaea</taxon>
        <taxon>Methanobacteriati</taxon>
        <taxon>Methanobacteriota</taxon>
        <taxon>Stenosarchaea group</taxon>
        <taxon>Methanomicrobia</taxon>
        <taxon>Methanosarcinales</taxon>
        <taxon>Methanosarcinaceae</taxon>
        <taxon>Methanosarcina</taxon>
    </lineage>
</organism>
<protein>
    <submittedName>
        <fullName evidence="1">Uncharacterized protein</fullName>
    </submittedName>
</protein>
<evidence type="ECO:0000313" key="2">
    <source>
        <dbReference type="Proteomes" id="UP000002487"/>
    </source>
</evidence>
<proteinExistence type="predicted"/>
<dbReference type="EMBL" id="AE010299">
    <property type="protein sequence ID" value="AAM04702.1"/>
    <property type="molecule type" value="Genomic_DNA"/>
</dbReference>